<organism evidence="2 3">
    <name type="scientific">Oidiodendron maius (strain Zn)</name>
    <dbReference type="NCBI Taxonomy" id="913774"/>
    <lineage>
        <taxon>Eukaryota</taxon>
        <taxon>Fungi</taxon>
        <taxon>Dikarya</taxon>
        <taxon>Ascomycota</taxon>
        <taxon>Pezizomycotina</taxon>
        <taxon>Leotiomycetes</taxon>
        <taxon>Leotiomycetes incertae sedis</taxon>
        <taxon>Myxotrichaceae</taxon>
        <taxon>Oidiodendron</taxon>
    </lineage>
</organism>
<dbReference type="InParanoid" id="A0A0C3D967"/>
<evidence type="ECO:0000256" key="1">
    <source>
        <dbReference type="SAM" id="MobiDB-lite"/>
    </source>
</evidence>
<protein>
    <submittedName>
        <fullName evidence="2">Uncharacterized protein</fullName>
    </submittedName>
</protein>
<reference evidence="2 3" key="1">
    <citation type="submission" date="2014-04" db="EMBL/GenBank/DDBJ databases">
        <authorList>
            <consortium name="DOE Joint Genome Institute"/>
            <person name="Kuo A."/>
            <person name="Martino E."/>
            <person name="Perotto S."/>
            <person name="Kohler A."/>
            <person name="Nagy L.G."/>
            <person name="Floudas D."/>
            <person name="Copeland A."/>
            <person name="Barry K.W."/>
            <person name="Cichocki N."/>
            <person name="Veneault-Fourrey C."/>
            <person name="LaButti K."/>
            <person name="Lindquist E.A."/>
            <person name="Lipzen A."/>
            <person name="Lundell T."/>
            <person name="Morin E."/>
            <person name="Murat C."/>
            <person name="Sun H."/>
            <person name="Tunlid A."/>
            <person name="Henrissat B."/>
            <person name="Grigoriev I.V."/>
            <person name="Hibbett D.S."/>
            <person name="Martin F."/>
            <person name="Nordberg H.P."/>
            <person name="Cantor M.N."/>
            <person name="Hua S.X."/>
        </authorList>
    </citation>
    <scope>NUCLEOTIDE SEQUENCE [LARGE SCALE GENOMIC DNA]</scope>
    <source>
        <strain evidence="2 3">Zn</strain>
    </source>
</reference>
<proteinExistence type="predicted"/>
<accession>A0A0C3D967</accession>
<dbReference type="Proteomes" id="UP000054321">
    <property type="component" value="Unassembled WGS sequence"/>
</dbReference>
<dbReference type="AlphaFoldDB" id="A0A0C3D967"/>
<gene>
    <name evidence="2" type="ORF">OIDMADRAFT_20101</name>
</gene>
<feature type="region of interest" description="Disordered" evidence="1">
    <location>
        <begin position="1"/>
        <end position="21"/>
    </location>
</feature>
<dbReference type="HOGENOM" id="CLU_2923233_0_0_1"/>
<dbReference type="EMBL" id="KN832880">
    <property type="protein sequence ID" value="KIM98477.1"/>
    <property type="molecule type" value="Genomic_DNA"/>
</dbReference>
<keyword evidence="3" id="KW-1185">Reference proteome</keyword>
<reference evidence="3" key="2">
    <citation type="submission" date="2015-01" db="EMBL/GenBank/DDBJ databases">
        <title>Evolutionary Origins and Diversification of the Mycorrhizal Mutualists.</title>
        <authorList>
            <consortium name="DOE Joint Genome Institute"/>
            <consortium name="Mycorrhizal Genomics Consortium"/>
            <person name="Kohler A."/>
            <person name="Kuo A."/>
            <person name="Nagy L.G."/>
            <person name="Floudas D."/>
            <person name="Copeland A."/>
            <person name="Barry K.W."/>
            <person name="Cichocki N."/>
            <person name="Veneault-Fourrey C."/>
            <person name="LaButti K."/>
            <person name="Lindquist E.A."/>
            <person name="Lipzen A."/>
            <person name="Lundell T."/>
            <person name="Morin E."/>
            <person name="Murat C."/>
            <person name="Riley R."/>
            <person name="Ohm R."/>
            <person name="Sun H."/>
            <person name="Tunlid A."/>
            <person name="Henrissat B."/>
            <person name="Grigoriev I.V."/>
            <person name="Hibbett D.S."/>
            <person name="Martin F."/>
        </authorList>
    </citation>
    <scope>NUCLEOTIDE SEQUENCE [LARGE SCALE GENOMIC DNA]</scope>
    <source>
        <strain evidence="3">Zn</strain>
    </source>
</reference>
<evidence type="ECO:0000313" key="2">
    <source>
        <dbReference type="EMBL" id="KIM98477.1"/>
    </source>
</evidence>
<name>A0A0C3D967_OIDMZ</name>
<sequence length="61" mass="6875">MRGDGKGQINQEERKLAGEQWEKRRDAVRKVEYRKLLGKAVLGTDACYGHGMAFKPLPETG</sequence>
<evidence type="ECO:0000313" key="3">
    <source>
        <dbReference type="Proteomes" id="UP000054321"/>
    </source>
</evidence>